<reference evidence="10" key="2">
    <citation type="submission" date="2025-09" db="UniProtKB">
        <authorList>
            <consortium name="Ensembl"/>
        </authorList>
    </citation>
    <scope>IDENTIFICATION</scope>
</reference>
<dbReference type="AlphaFoldDB" id="A0A673KI85"/>
<feature type="transmembrane region" description="Helical" evidence="7">
    <location>
        <begin position="508"/>
        <end position="524"/>
    </location>
</feature>
<evidence type="ECO:0000256" key="7">
    <source>
        <dbReference type="SAM" id="Phobius"/>
    </source>
</evidence>
<dbReference type="PANTHER" id="PTHR14319">
    <property type="entry name" value="FIVE-SPAN TRANSMEMBRANE PROTEIN M83"/>
    <property type="match status" value="1"/>
</dbReference>
<keyword evidence="6 7" id="KW-0472">Membrane</keyword>
<name>A0A673KI85_9TELE</name>
<feature type="transmembrane region" description="Helical" evidence="7">
    <location>
        <begin position="590"/>
        <end position="609"/>
    </location>
</feature>
<evidence type="ECO:0000256" key="6">
    <source>
        <dbReference type="ARBA" id="ARBA00023136"/>
    </source>
</evidence>
<dbReference type="PANTHER" id="PTHR14319:SF7">
    <property type="entry name" value="POST-GPI ATTACHMENT TO PROTEINS FACTOR 6"/>
    <property type="match status" value="1"/>
</dbReference>
<keyword evidence="5 7" id="KW-1133">Transmembrane helix</keyword>
<organism evidence="10 11">
    <name type="scientific">Sinocyclocheilus rhinocerous</name>
    <dbReference type="NCBI Taxonomy" id="307959"/>
    <lineage>
        <taxon>Eukaryota</taxon>
        <taxon>Metazoa</taxon>
        <taxon>Chordata</taxon>
        <taxon>Craniata</taxon>
        <taxon>Vertebrata</taxon>
        <taxon>Euteleostomi</taxon>
        <taxon>Actinopterygii</taxon>
        <taxon>Neopterygii</taxon>
        <taxon>Teleostei</taxon>
        <taxon>Ostariophysi</taxon>
        <taxon>Cypriniformes</taxon>
        <taxon>Cyprinidae</taxon>
        <taxon>Cyprininae</taxon>
        <taxon>Sinocyclocheilus</taxon>
    </lineage>
</organism>
<gene>
    <name evidence="10" type="primary">LOC107722960</name>
</gene>
<protein>
    <submittedName>
        <fullName evidence="10">Transmembrane protein 8B-like</fullName>
    </submittedName>
</protein>
<reference evidence="10" key="1">
    <citation type="submission" date="2025-08" db="UniProtKB">
        <authorList>
            <consortium name="Ensembl"/>
        </authorList>
    </citation>
    <scope>IDENTIFICATION</scope>
</reference>
<proteinExistence type="inferred from homology"/>
<dbReference type="PROSITE" id="PS01186">
    <property type="entry name" value="EGF_2"/>
    <property type="match status" value="1"/>
</dbReference>
<dbReference type="Pfam" id="PF12036">
    <property type="entry name" value="DUF3522"/>
    <property type="match status" value="1"/>
</dbReference>
<sequence>AGEKASKTTYLTYLNEFYSKTPQRLSKYSWYGNVRLNHFRVPEDAVLVRWLLTVSRGSGLNCGNQNITVHFRAGAPPVINPIDTAFPNSTSVSLAHNLTLIIPSGQSSNVTLFNMTHPKAGDWFLAAHLPKDEGKIEQQGLSSCSYLFQAQMFLRRAADLPILQHNIPLYQTLTTTAPALFKVFVPEFSSRLDVFILNCSVKLGNDCGLSITVGSSTLKQGSELKQNCSGLESCSASVLIPPWNSWLLVMVETSQPNTTIPFSISANVTGALSNTSVSKRDQPGLRANSSEPMCMKSPSVFRDEQDVLSLRFIVSSNLTVTSDLPTVITLEQSPGDSGGTFVVQLNLNTSSLVGGFAHVKACLTPTAPLLHLNRSQTCATGLMQGYSLSVSSNESQALLRIPFPDAAVWYLSLQTVCNDRSVVRLQLSVSACIDDCGPYGECRLLRTHSYLYGACVCKAGWQGWGCTDGATAQSYSRQLAAALLLTFSNFFFIPPIVIALYRGYHIEAAIYFFNMFFSTFYHACDQPGVTVMCIMDYDTLQFCDFLGSVVSVWVTIVCMARLQDPVKYLLFMVGTLIISMAMQLDRRGLWNLLGPILFALVIMVTSWVYRGVKRHQCYPPLWRRWVLFLLPGIVSALIGLCVYVFAQTDSNYYYTHSIWHVMVATSVVFLLPPREKHVPPWGWTNKICSYRRCKNEKVEHYTAT</sequence>
<dbReference type="InterPro" id="IPR000742">
    <property type="entry name" value="EGF"/>
</dbReference>
<dbReference type="Ensembl" id="ENSSRHT00000066070.1">
    <property type="protein sequence ID" value="ENSSRHP00000064291.1"/>
    <property type="gene ID" value="ENSSRHG00000032039.1"/>
</dbReference>
<feature type="transmembrane region" description="Helical" evidence="7">
    <location>
        <begin position="479"/>
        <end position="501"/>
    </location>
</feature>
<evidence type="ECO:0000313" key="11">
    <source>
        <dbReference type="Proteomes" id="UP000472270"/>
    </source>
</evidence>
<evidence type="ECO:0000259" key="8">
    <source>
        <dbReference type="PROSITE" id="PS00022"/>
    </source>
</evidence>
<keyword evidence="4 7" id="KW-0812">Transmembrane</keyword>
<keyword evidence="11" id="KW-1185">Reference proteome</keyword>
<evidence type="ECO:0000256" key="4">
    <source>
        <dbReference type="ARBA" id="ARBA00022692"/>
    </source>
</evidence>
<dbReference type="GO" id="GO:0005886">
    <property type="term" value="C:plasma membrane"/>
    <property type="evidence" value="ECO:0007669"/>
    <property type="project" value="UniProtKB-SubCell"/>
</dbReference>
<evidence type="ECO:0000256" key="1">
    <source>
        <dbReference type="ARBA" id="ARBA00004651"/>
    </source>
</evidence>
<dbReference type="Proteomes" id="UP000472270">
    <property type="component" value="Unassembled WGS sequence"/>
</dbReference>
<dbReference type="InterPro" id="IPR021910">
    <property type="entry name" value="NGX6/PGAP6/MYMK"/>
</dbReference>
<evidence type="ECO:0000259" key="9">
    <source>
        <dbReference type="PROSITE" id="PS01186"/>
    </source>
</evidence>
<dbReference type="PROSITE" id="PS00022">
    <property type="entry name" value="EGF_1"/>
    <property type="match status" value="1"/>
</dbReference>
<comment type="similarity">
    <text evidence="2">Belongs to the TMEM8 family.</text>
</comment>
<evidence type="ECO:0000256" key="5">
    <source>
        <dbReference type="ARBA" id="ARBA00022989"/>
    </source>
</evidence>
<accession>A0A673KI85</accession>
<evidence type="ECO:0000313" key="10">
    <source>
        <dbReference type="Ensembl" id="ENSSRHP00000064291.1"/>
    </source>
</evidence>
<feature type="transmembrane region" description="Helical" evidence="7">
    <location>
        <begin position="621"/>
        <end position="646"/>
    </location>
</feature>
<feature type="domain" description="EGF-like" evidence="8 9">
    <location>
        <begin position="455"/>
        <end position="466"/>
    </location>
</feature>
<evidence type="ECO:0000256" key="2">
    <source>
        <dbReference type="ARBA" id="ARBA00005542"/>
    </source>
</evidence>
<comment type="subcellular location">
    <subcellularLocation>
        <location evidence="1">Cell membrane</location>
        <topology evidence="1">Multi-pass membrane protein</topology>
    </subcellularLocation>
</comment>
<evidence type="ECO:0000256" key="3">
    <source>
        <dbReference type="ARBA" id="ARBA00022475"/>
    </source>
</evidence>
<feature type="transmembrane region" description="Helical" evidence="7">
    <location>
        <begin position="539"/>
        <end position="559"/>
    </location>
</feature>
<keyword evidence="3" id="KW-1003">Cell membrane</keyword>